<keyword evidence="3" id="KW-0479">Metal-binding</keyword>
<keyword evidence="4" id="KW-0862">Zinc</keyword>
<dbReference type="EMBL" id="JAAQPH010000012">
    <property type="protein sequence ID" value="NIA70196.1"/>
    <property type="molecule type" value="Genomic_DNA"/>
</dbReference>
<dbReference type="PANTHER" id="PTHR37418">
    <property type="entry name" value="3-KETO-5-AMINOHEXANOATE CLEAVAGE ENZYME-RELATED"/>
    <property type="match status" value="1"/>
</dbReference>
<dbReference type="Pfam" id="PF05853">
    <property type="entry name" value="BKACE"/>
    <property type="match status" value="1"/>
</dbReference>
<accession>A0A967EZA7</accession>
<dbReference type="PANTHER" id="PTHR37418:SF2">
    <property type="entry name" value="3-KETO-5-AMINOHEXANOATE CLEAVAGE ENZYME"/>
    <property type="match status" value="1"/>
</dbReference>
<comment type="caution">
    <text evidence="5">The sequence shown here is derived from an EMBL/GenBank/DDBJ whole genome shotgun (WGS) entry which is preliminary data.</text>
</comment>
<sequence>MTTSAELGWTPLVLAVAPNGARKTRQDHPALPITPAEIADTAAAALEAGAAMIHLHVRDAEEKHSLDAGAYREAIAAVRARVGDAMVIQVTSEAVGIYNAQQQMAMVRDLVPEAVSLAIREIVPDAESEPEARRFLGWLSEAGILPQYILYDAADVTRLAALMAAGVVPEEAAFLLFVLGRYSAGQRSQPTDLLPFLSARTVVPVLTGLPWAVCAFGPQETACAAAAAALGGHARVGFENNLFLPSGAQAGDNAELVAAAAAAARTIGRPLADAATARLMMKGGQTLGSTTP</sequence>
<evidence type="ECO:0000256" key="1">
    <source>
        <dbReference type="ARBA" id="ARBA00001947"/>
    </source>
</evidence>
<dbReference type="Gene3D" id="3.20.20.70">
    <property type="entry name" value="Aldolase class I"/>
    <property type="match status" value="1"/>
</dbReference>
<gene>
    <name evidence="5" type="ORF">HBA54_16435</name>
</gene>
<evidence type="ECO:0000256" key="2">
    <source>
        <dbReference type="ARBA" id="ARBA00022679"/>
    </source>
</evidence>
<dbReference type="GO" id="GO:0043720">
    <property type="term" value="F:3-keto-5-aminohexanoate cleavage activity"/>
    <property type="evidence" value="ECO:0007669"/>
    <property type="project" value="InterPro"/>
</dbReference>
<evidence type="ECO:0000256" key="4">
    <source>
        <dbReference type="ARBA" id="ARBA00022833"/>
    </source>
</evidence>
<evidence type="ECO:0000313" key="6">
    <source>
        <dbReference type="Proteomes" id="UP000761264"/>
    </source>
</evidence>
<dbReference type="AlphaFoldDB" id="A0A967EZA7"/>
<reference evidence="5" key="1">
    <citation type="submission" date="2020-03" db="EMBL/GenBank/DDBJ databases">
        <title>Genome of Pelagibius litoralis DSM 21314T.</title>
        <authorList>
            <person name="Wang G."/>
        </authorList>
    </citation>
    <scope>NUCLEOTIDE SEQUENCE</scope>
    <source>
        <strain evidence="5">DSM 21314</strain>
    </source>
</reference>
<evidence type="ECO:0000256" key="3">
    <source>
        <dbReference type="ARBA" id="ARBA00022723"/>
    </source>
</evidence>
<protein>
    <submittedName>
        <fullName evidence="5">3-keto-5-aminohexanoate cleavage protein</fullName>
    </submittedName>
</protein>
<dbReference type="RefSeq" id="WP_167226551.1">
    <property type="nucleotide sequence ID" value="NZ_JAAQPH010000012.1"/>
</dbReference>
<dbReference type="Proteomes" id="UP000761264">
    <property type="component" value="Unassembled WGS sequence"/>
</dbReference>
<proteinExistence type="predicted"/>
<dbReference type="InterPro" id="IPR008567">
    <property type="entry name" value="BKACE"/>
</dbReference>
<evidence type="ECO:0000313" key="5">
    <source>
        <dbReference type="EMBL" id="NIA70196.1"/>
    </source>
</evidence>
<keyword evidence="2" id="KW-0808">Transferase</keyword>
<dbReference type="GO" id="GO:0046872">
    <property type="term" value="F:metal ion binding"/>
    <property type="evidence" value="ECO:0007669"/>
    <property type="project" value="UniProtKB-KW"/>
</dbReference>
<comment type="cofactor">
    <cofactor evidence="1">
        <name>Zn(2+)</name>
        <dbReference type="ChEBI" id="CHEBI:29105"/>
    </cofactor>
</comment>
<dbReference type="InterPro" id="IPR013785">
    <property type="entry name" value="Aldolase_TIM"/>
</dbReference>
<name>A0A967EZA7_9PROT</name>
<organism evidence="5 6">
    <name type="scientific">Pelagibius litoralis</name>
    <dbReference type="NCBI Taxonomy" id="374515"/>
    <lineage>
        <taxon>Bacteria</taxon>
        <taxon>Pseudomonadati</taxon>
        <taxon>Pseudomonadota</taxon>
        <taxon>Alphaproteobacteria</taxon>
        <taxon>Rhodospirillales</taxon>
        <taxon>Rhodovibrionaceae</taxon>
        <taxon>Pelagibius</taxon>
    </lineage>
</organism>
<keyword evidence="6" id="KW-1185">Reference proteome</keyword>